<feature type="compositionally biased region" description="Low complexity" evidence="1">
    <location>
        <begin position="23"/>
        <end position="39"/>
    </location>
</feature>
<dbReference type="PANTHER" id="PTHR23349">
    <property type="entry name" value="BASIC HELIX-LOOP-HELIX TRANSCRIPTION FACTOR, TWIST"/>
    <property type="match status" value="1"/>
</dbReference>
<accession>A0A267EJA0</accession>
<dbReference type="CDD" id="cd11415">
    <property type="entry name" value="bHLH_TS_FERD3L_NATO3"/>
    <property type="match status" value="1"/>
</dbReference>
<dbReference type="PANTHER" id="PTHR23349:SF63">
    <property type="entry name" value="FER3-LIKE PROTEIN"/>
    <property type="match status" value="1"/>
</dbReference>
<organism evidence="3 4">
    <name type="scientific">Macrostomum lignano</name>
    <dbReference type="NCBI Taxonomy" id="282301"/>
    <lineage>
        <taxon>Eukaryota</taxon>
        <taxon>Metazoa</taxon>
        <taxon>Spiralia</taxon>
        <taxon>Lophotrochozoa</taxon>
        <taxon>Platyhelminthes</taxon>
        <taxon>Rhabditophora</taxon>
        <taxon>Macrostomorpha</taxon>
        <taxon>Macrostomida</taxon>
        <taxon>Macrostomidae</taxon>
        <taxon>Macrostomum</taxon>
    </lineage>
</organism>
<comment type="caution">
    <text evidence="3">The sequence shown here is derived from an EMBL/GenBank/DDBJ whole genome shotgun (WGS) entry which is preliminary data.</text>
</comment>
<feature type="domain" description="BHLH" evidence="2">
    <location>
        <begin position="129"/>
        <end position="181"/>
    </location>
</feature>
<dbReference type="InterPro" id="IPR036638">
    <property type="entry name" value="HLH_DNA-bd_sf"/>
</dbReference>
<evidence type="ECO:0000259" key="2">
    <source>
        <dbReference type="PROSITE" id="PS50888"/>
    </source>
</evidence>
<dbReference type="GO" id="GO:0032502">
    <property type="term" value="P:developmental process"/>
    <property type="evidence" value="ECO:0007669"/>
    <property type="project" value="TreeGrafter"/>
</dbReference>
<sequence length="256" mass="28414">MATSPACLASQQQAAEVASSISNFSSNCSSSSIGSVGSAANMTSSMETSGAALFVPETAAQCWQPDELQTQLPPVPPQQPQYFCSMPCEYAQYPQPQFPPQQAQQQLQQQEQQAARPQKPKRKRVASQAQRKAANVRERRRMFNLNEAFDTLRTKVPTFAFEKRLSRIETLRLAITYIRFMGQVINGVPPHQVRLRGAVCTPQPQPQPQPQHAIQFQASSQPTSLMLQQPQLQLQYPWDAAAPATSSTIWDPSKTN</sequence>
<name>A0A267EJA0_9PLAT</name>
<dbReference type="Proteomes" id="UP000215902">
    <property type="component" value="Unassembled WGS sequence"/>
</dbReference>
<dbReference type="InterPro" id="IPR011598">
    <property type="entry name" value="bHLH_dom"/>
</dbReference>
<dbReference type="Gene3D" id="4.10.280.10">
    <property type="entry name" value="Helix-loop-helix DNA-binding domain"/>
    <property type="match status" value="1"/>
</dbReference>
<dbReference type="GO" id="GO:0000981">
    <property type="term" value="F:DNA-binding transcription factor activity, RNA polymerase II-specific"/>
    <property type="evidence" value="ECO:0007669"/>
    <property type="project" value="TreeGrafter"/>
</dbReference>
<dbReference type="GO" id="GO:0046983">
    <property type="term" value="F:protein dimerization activity"/>
    <property type="evidence" value="ECO:0007669"/>
    <property type="project" value="InterPro"/>
</dbReference>
<dbReference type="STRING" id="282301.A0A267EJA0"/>
<dbReference type="EMBL" id="NIVC01002014">
    <property type="protein sequence ID" value="PAA61605.1"/>
    <property type="molecule type" value="Genomic_DNA"/>
</dbReference>
<dbReference type="PROSITE" id="PS50888">
    <property type="entry name" value="BHLH"/>
    <property type="match status" value="1"/>
</dbReference>
<dbReference type="SUPFAM" id="SSF47459">
    <property type="entry name" value="HLH, helix-loop-helix DNA-binding domain"/>
    <property type="match status" value="1"/>
</dbReference>
<dbReference type="InterPro" id="IPR050283">
    <property type="entry name" value="E-box_TF_Regulators"/>
</dbReference>
<reference evidence="3 4" key="1">
    <citation type="submission" date="2017-06" db="EMBL/GenBank/DDBJ databases">
        <title>A platform for efficient transgenesis in Macrostomum lignano, a flatworm model organism for stem cell research.</title>
        <authorList>
            <person name="Berezikov E."/>
        </authorList>
    </citation>
    <scope>NUCLEOTIDE SEQUENCE [LARGE SCALE GENOMIC DNA]</scope>
    <source>
        <strain evidence="3">DV1</strain>
        <tissue evidence="3">Whole organism</tissue>
    </source>
</reference>
<feature type="region of interest" description="Disordered" evidence="1">
    <location>
        <begin position="95"/>
        <end position="139"/>
    </location>
</feature>
<dbReference type="AlphaFoldDB" id="A0A267EJA0"/>
<evidence type="ECO:0000313" key="4">
    <source>
        <dbReference type="Proteomes" id="UP000215902"/>
    </source>
</evidence>
<evidence type="ECO:0000256" key="1">
    <source>
        <dbReference type="SAM" id="MobiDB-lite"/>
    </source>
</evidence>
<gene>
    <name evidence="3" type="ORF">BOX15_Mlig000937g2</name>
</gene>
<feature type="region of interest" description="Disordered" evidence="1">
    <location>
        <begin position="23"/>
        <end position="45"/>
    </location>
</feature>
<evidence type="ECO:0000313" key="3">
    <source>
        <dbReference type="EMBL" id="PAA61605.1"/>
    </source>
</evidence>
<dbReference type="OrthoDB" id="10048995at2759"/>
<feature type="compositionally biased region" description="Low complexity" evidence="1">
    <location>
        <begin position="95"/>
        <end position="117"/>
    </location>
</feature>
<protein>
    <recommendedName>
        <fullName evidence="2">BHLH domain-containing protein</fullName>
    </recommendedName>
</protein>
<dbReference type="Pfam" id="PF00010">
    <property type="entry name" value="HLH"/>
    <property type="match status" value="1"/>
</dbReference>
<dbReference type="GO" id="GO:0000977">
    <property type="term" value="F:RNA polymerase II transcription regulatory region sequence-specific DNA binding"/>
    <property type="evidence" value="ECO:0007669"/>
    <property type="project" value="TreeGrafter"/>
</dbReference>
<proteinExistence type="predicted"/>
<dbReference type="SMART" id="SM00353">
    <property type="entry name" value="HLH"/>
    <property type="match status" value="1"/>
</dbReference>
<keyword evidence="4" id="KW-1185">Reference proteome</keyword>